<feature type="compositionally biased region" description="Basic and acidic residues" evidence="1">
    <location>
        <begin position="25"/>
        <end position="34"/>
    </location>
</feature>
<feature type="region of interest" description="Disordered" evidence="1">
    <location>
        <begin position="1"/>
        <end position="57"/>
    </location>
</feature>
<keyword evidence="3" id="KW-1185">Reference proteome</keyword>
<feature type="compositionally biased region" description="Basic residues" evidence="1">
    <location>
        <begin position="35"/>
        <end position="45"/>
    </location>
</feature>
<comment type="caution">
    <text evidence="2">The sequence shown here is derived from an EMBL/GenBank/DDBJ whole genome shotgun (WGS) entry which is preliminary data.</text>
</comment>
<dbReference type="AlphaFoldDB" id="A0A4C1TP28"/>
<dbReference type="EMBL" id="BGZK01005852">
    <property type="protein sequence ID" value="GBP15714.1"/>
    <property type="molecule type" value="Genomic_DNA"/>
</dbReference>
<protein>
    <submittedName>
        <fullName evidence="2">Uncharacterized protein</fullName>
    </submittedName>
</protein>
<evidence type="ECO:0000256" key="1">
    <source>
        <dbReference type="SAM" id="MobiDB-lite"/>
    </source>
</evidence>
<feature type="compositionally biased region" description="Basic and acidic residues" evidence="1">
    <location>
        <begin position="46"/>
        <end position="57"/>
    </location>
</feature>
<evidence type="ECO:0000313" key="2">
    <source>
        <dbReference type="EMBL" id="GBP15714.1"/>
    </source>
</evidence>
<dbReference type="Proteomes" id="UP000299102">
    <property type="component" value="Unassembled WGS sequence"/>
</dbReference>
<reference evidence="2 3" key="1">
    <citation type="journal article" date="2019" name="Commun. Biol.">
        <title>The bagworm genome reveals a unique fibroin gene that provides high tensile strength.</title>
        <authorList>
            <person name="Kono N."/>
            <person name="Nakamura H."/>
            <person name="Ohtoshi R."/>
            <person name="Tomita M."/>
            <person name="Numata K."/>
            <person name="Arakawa K."/>
        </authorList>
    </citation>
    <scope>NUCLEOTIDE SEQUENCE [LARGE SCALE GENOMIC DNA]</scope>
</reference>
<gene>
    <name evidence="2" type="ORF">EVAR_91884_1</name>
</gene>
<evidence type="ECO:0000313" key="3">
    <source>
        <dbReference type="Proteomes" id="UP000299102"/>
    </source>
</evidence>
<proteinExistence type="predicted"/>
<sequence length="342" mass="39202">MMIAMKIRTKTDSPATPHLQKRTRGVQDRRDILERRRRKRIPRTSHSRDVTNDDQSTRAHVTIRADTSKNRTINDRACGQLYDDEECLDTCHETVEIPTDPSRTTFESQTADETANVARLRKALKKGDAGKRKVIVVFGASADDIPDSLQRYFGRPEILILNELEYIKMPKLAEDGRNERLVSKIVNCVASIKALEKPQYLVLTRAKKEHYLKDCATFASVTHRRRWERAKKAYRCLMSSNTTYRSECRARPCGKDGCKRRITSYCIKIRIDRRDQRAISSINVPKKKECSLKIIPVEISGPLGRLETHALFDEGSTTTLIERDVALKIAPPEKHETLRIEG</sequence>
<organism evidence="2 3">
    <name type="scientific">Eumeta variegata</name>
    <name type="common">Bagworm moth</name>
    <name type="synonym">Eumeta japonica</name>
    <dbReference type="NCBI Taxonomy" id="151549"/>
    <lineage>
        <taxon>Eukaryota</taxon>
        <taxon>Metazoa</taxon>
        <taxon>Ecdysozoa</taxon>
        <taxon>Arthropoda</taxon>
        <taxon>Hexapoda</taxon>
        <taxon>Insecta</taxon>
        <taxon>Pterygota</taxon>
        <taxon>Neoptera</taxon>
        <taxon>Endopterygota</taxon>
        <taxon>Lepidoptera</taxon>
        <taxon>Glossata</taxon>
        <taxon>Ditrysia</taxon>
        <taxon>Tineoidea</taxon>
        <taxon>Psychidae</taxon>
        <taxon>Oiketicinae</taxon>
        <taxon>Eumeta</taxon>
    </lineage>
</organism>
<dbReference type="OrthoDB" id="10066767at2759"/>
<name>A0A4C1TP28_EUMVA</name>
<accession>A0A4C1TP28</accession>